<keyword evidence="6" id="KW-0131">Cell cycle</keyword>
<dbReference type="SMR" id="A0A1J6ISY6"/>
<feature type="domain" description="SOSEKI DIX-like" evidence="10">
    <location>
        <begin position="47"/>
        <end position="135"/>
    </location>
</feature>
<evidence type="ECO:0000256" key="5">
    <source>
        <dbReference type="ARBA" id="ARBA00023136"/>
    </source>
</evidence>
<organism evidence="11 12">
    <name type="scientific">Nicotiana attenuata</name>
    <name type="common">Coyote tobacco</name>
    <dbReference type="NCBI Taxonomy" id="49451"/>
    <lineage>
        <taxon>Eukaryota</taxon>
        <taxon>Viridiplantae</taxon>
        <taxon>Streptophyta</taxon>
        <taxon>Embryophyta</taxon>
        <taxon>Tracheophyta</taxon>
        <taxon>Spermatophyta</taxon>
        <taxon>Magnoliopsida</taxon>
        <taxon>eudicotyledons</taxon>
        <taxon>Gunneridae</taxon>
        <taxon>Pentapetalae</taxon>
        <taxon>asterids</taxon>
        <taxon>lamiids</taxon>
        <taxon>Solanales</taxon>
        <taxon>Solanaceae</taxon>
        <taxon>Nicotianoideae</taxon>
        <taxon>Nicotianeae</taxon>
        <taxon>Nicotiana</taxon>
    </lineage>
</organism>
<keyword evidence="9" id="KW-0812">Transmembrane</keyword>
<dbReference type="STRING" id="49451.A0A1J6ISY6"/>
<feature type="transmembrane region" description="Helical" evidence="9">
    <location>
        <begin position="191"/>
        <end position="208"/>
    </location>
</feature>
<evidence type="ECO:0000259" key="10">
    <source>
        <dbReference type="Pfam" id="PF06136"/>
    </source>
</evidence>
<dbReference type="AlphaFoldDB" id="A0A1J6ISY6"/>
<sequence>MSVTSRSTRIMELRMRKKWKDGETSPERTKVRTETYSNHKLKSDRKVPVVYYISRNGQLEHPHFMEVPLSSPNGLYLRDVINRFNSLHGKGMASMHSWSAERSYRNRFVWHDLEEHDIIYPTHGQEYVLKGSKLLENDAIPSQPRRRRTPRMVSEEQELEEDRTDERDSKEPDEVEQNQNRSTELLSRGQITLLCCYFFIFMFVYQYLSMLFDA</sequence>
<evidence type="ECO:0000256" key="1">
    <source>
        <dbReference type="ARBA" id="ARBA00004413"/>
    </source>
</evidence>
<evidence type="ECO:0000256" key="7">
    <source>
        <dbReference type="ARBA" id="ARBA00024211"/>
    </source>
</evidence>
<dbReference type="GeneID" id="109230525"/>
<comment type="similarity">
    <text evidence="7">Belongs to the SOSEKI family.</text>
</comment>
<evidence type="ECO:0000256" key="2">
    <source>
        <dbReference type="ARBA" id="ARBA00022473"/>
    </source>
</evidence>
<evidence type="ECO:0000256" key="9">
    <source>
        <dbReference type="SAM" id="Phobius"/>
    </source>
</evidence>
<dbReference type="EMBL" id="MJEQ01037189">
    <property type="protein sequence ID" value="OIT00839.1"/>
    <property type="molecule type" value="Genomic_DNA"/>
</dbReference>
<evidence type="ECO:0000313" key="12">
    <source>
        <dbReference type="Proteomes" id="UP000187609"/>
    </source>
</evidence>
<evidence type="ECO:0000256" key="3">
    <source>
        <dbReference type="ARBA" id="ARBA00022475"/>
    </source>
</evidence>
<dbReference type="PANTHER" id="PTHR31083">
    <property type="entry name" value="UPSTREAM OF FLC PROTEIN (DUF966)"/>
    <property type="match status" value="1"/>
</dbReference>
<comment type="subcellular location">
    <subcellularLocation>
        <location evidence="1">Cell membrane</location>
        <topology evidence="1">Peripheral membrane protein</topology>
        <orientation evidence="1">Cytoplasmic side</orientation>
    </subcellularLocation>
</comment>
<feature type="region of interest" description="Disordered" evidence="8">
    <location>
        <begin position="139"/>
        <end position="182"/>
    </location>
</feature>
<keyword evidence="3" id="KW-1003">Cell membrane</keyword>
<dbReference type="GO" id="GO:0051301">
    <property type="term" value="P:cell division"/>
    <property type="evidence" value="ECO:0007669"/>
    <property type="project" value="UniProtKB-KW"/>
</dbReference>
<proteinExistence type="inferred from homology"/>
<dbReference type="GO" id="GO:0005886">
    <property type="term" value="C:plasma membrane"/>
    <property type="evidence" value="ECO:0007669"/>
    <property type="project" value="UniProtKB-SubCell"/>
</dbReference>
<dbReference type="InterPro" id="IPR048351">
    <property type="entry name" value="SOK_DIX"/>
</dbReference>
<keyword evidence="12" id="KW-1185">Reference proteome</keyword>
<dbReference type="Pfam" id="PF06136">
    <property type="entry name" value="SOK"/>
    <property type="match status" value="1"/>
</dbReference>
<dbReference type="KEGG" id="nau:109230525"/>
<keyword evidence="5 9" id="KW-0472">Membrane</keyword>
<reference evidence="11" key="1">
    <citation type="submission" date="2016-11" db="EMBL/GenBank/DDBJ databases">
        <title>The genome of Nicotiana attenuata.</title>
        <authorList>
            <person name="Xu S."/>
            <person name="Brockmoeller T."/>
            <person name="Gaquerel E."/>
            <person name="Navarro A."/>
            <person name="Kuhl H."/>
            <person name="Gase K."/>
            <person name="Ling Z."/>
            <person name="Zhou W."/>
            <person name="Kreitzer C."/>
            <person name="Stanke M."/>
            <person name="Tang H."/>
            <person name="Lyons E."/>
            <person name="Pandey P."/>
            <person name="Pandey S.P."/>
            <person name="Timmermann B."/>
            <person name="Baldwin I.T."/>
        </authorList>
    </citation>
    <scope>NUCLEOTIDE SEQUENCE [LARGE SCALE GENOMIC DNA]</scope>
    <source>
        <strain evidence="11">UT</strain>
    </source>
</reference>
<dbReference type="Proteomes" id="UP000187609">
    <property type="component" value="Unassembled WGS sequence"/>
</dbReference>
<name>A0A1J6ISY6_NICAT</name>
<protein>
    <submittedName>
        <fullName evidence="11">Protein upstream of flc</fullName>
    </submittedName>
</protein>
<evidence type="ECO:0000256" key="6">
    <source>
        <dbReference type="ARBA" id="ARBA00023306"/>
    </source>
</evidence>
<dbReference type="Gramene" id="OIT00839">
    <property type="protein sequence ID" value="OIT00839"/>
    <property type="gene ID" value="A4A49_00113"/>
</dbReference>
<evidence type="ECO:0000256" key="4">
    <source>
        <dbReference type="ARBA" id="ARBA00022618"/>
    </source>
</evidence>
<keyword evidence="9" id="KW-1133">Transmembrane helix</keyword>
<gene>
    <name evidence="11" type="primary">UFC_1</name>
    <name evidence="11" type="ORF">A4A49_00113</name>
</gene>
<dbReference type="GO" id="GO:0051258">
    <property type="term" value="P:protein polymerization"/>
    <property type="evidence" value="ECO:0007669"/>
    <property type="project" value="UniProtKB-ARBA"/>
</dbReference>
<accession>A0A1J6ISY6</accession>
<dbReference type="PANTHER" id="PTHR31083:SF4">
    <property type="entry name" value="PROTEIN SOSEKI 4-RELATED"/>
    <property type="match status" value="1"/>
</dbReference>
<keyword evidence="4" id="KW-0132">Cell division</keyword>
<keyword evidence="2" id="KW-0217">Developmental protein</keyword>
<dbReference type="OrthoDB" id="1280899at2759"/>
<dbReference type="InterPro" id="IPR010369">
    <property type="entry name" value="SOK"/>
</dbReference>
<comment type="caution">
    <text evidence="11">The sequence shown here is derived from an EMBL/GenBank/DDBJ whole genome shotgun (WGS) entry which is preliminary data.</text>
</comment>
<evidence type="ECO:0000313" key="11">
    <source>
        <dbReference type="EMBL" id="OIT00839.1"/>
    </source>
</evidence>
<evidence type="ECO:0000256" key="8">
    <source>
        <dbReference type="SAM" id="MobiDB-lite"/>
    </source>
</evidence>